<dbReference type="GO" id="GO:0051959">
    <property type="term" value="F:dynein light intermediate chain binding"/>
    <property type="evidence" value="ECO:0007669"/>
    <property type="project" value="InterPro"/>
</dbReference>
<evidence type="ECO:0000313" key="1">
    <source>
        <dbReference type="EMBL" id="ELA42720.1"/>
    </source>
</evidence>
<dbReference type="HOGENOM" id="CLU_889042_0_0_1"/>
<evidence type="ECO:0008006" key="3">
    <source>
        <dbReference type="Google" id="ProtNLM"/>
    </source>
</evidence>
<proteinExistence type="predicted"/>
<dbReference type="InParanoid" id="L2GQE3"/>
<dbReference type="RefSeq" id="XP_007603488.1">
    <property type="nucleotide sequence ID" value="XM_007603426.1"/>
</dbReference>
<dbReference type="PANTHER" id="PTHR45703:SF36">
    <property type="entry name" value="DYNEIN HEAVY CHAIN, CYTOPLASMIC"/>
    <property type="match status" value="1"/>
</dbReference>
<dbReference type="GeneID" id="19880753"/>
<dbReference type="GO" id="GO:0030286">
    <property type="term" value="C:dynein complex"/>
    <property type="evidence" value="ECO:0007669"/>
    <property type="project" value="InterPro"/>
</dbReference>
<dbReference type="InterPro" id="IPR026983">
    <property type="entry name" value="DHC"/>
</dbReference>
<dbReference type="Gene3D" id="1.20.920.20">
    <property type="match status" value="1"/>
</dbReference>
<evidence type="ECO:0000313" key="2">
    <source>
        <dbReference type="Proteomes" id="UP000011082"/>
    </source>
</evidence>
<keyword evidence="2" id="KW-1185">Reference proteome</keyword>
<gene>
    <name evidence="1" type="ORF">VICG_00035</name>
</gene>
<dbReference type="GO" id="GO:0045505">
    <property type="term" value="F:dynein intermediate chain binding"/>
    <property type="evidence" value="ECO:0007669"/>
    <property type="project" value="InterPro"/>
</dbReference>
<organism evidence="1 2">
    <name type="scientific">Vittaforma corneae (strain ATCC 50505)</name>
    <name type="common">Microsporidian parasite</name>
    <name type="synonym">Nosema corneum</name>
    <dbReference type="NCBI Taxonomy" id="993615"/>
    <lineage>
        <taxon>Eukaryota</taxon>
        <taxon>Fungi</taxon>
        <taxon>Fungi incertae sedis</taxon>
        <taxon>Microsporidia</taxon>
        <taxon>Nosematidae</taxon>
        <taxon>Vittaforma</taxon>
    </lineage>
</organism>
<dbReference type="EMBL" id="JH370130">
    <property type="protein sequence ID" value="ELA42720.1"/>
    <property type="molecule type" value="Genomic_DNA"/>
</dbReference>
<accession>L2GQE3</accession>
<name>L2GQE3_VITCO</name>
<sequence>MYIFGVRRCIEDTEWGYLQGYLKRDDFIAKVLSFGDNNSSLDGCDDASKDVFTRIIRNIKACLLDKYSFEKVENASKTCAVLYKWIYSIIKKEEVLTELIPLRNEVENIEEGLLKNKREMGLKIQEFNSVVERISNIEKSKDISEKESEDIKMNIGMLTKELTVLESILFRFEKESVEWKYIEFKNPLFIIDNPNILLEYFKSIFIDRNVLFSEDFSEFRKESIEVSMKDVNARKGINNAEYFNRNLIITDVDKHEPEVYDVLKRKMDRYYSYADACSLDGNANIAERSMLSYGGALLFRVILETGSKKKHII</sequence>
<protein>
    <recommendedName>
        <fullName evidence="3">Dynein heavy chain coiled coil stalk domain-containing protein</fullName>
    </recommendedName>
</protein>
<dbReference type="GO" id="GO:0007018">
    <property type="term" value="P:microtubule-based movement"/>
    <property type="evidence" value="ECO:0007669"/>
    <property type="project" value="InterPro"/>
</dbReference>
<dbReference type="OrthoDB" id="447173at2759"/>
<dbReference type="VEuPathDB" id="MicrosporidiaDB:VICG_00035"/>
<reference evidence="2" key="1">
    <citation type="submission" date="2011-05" db="EMBL/GenBank/DDBJ databases">
        <title>The genome sequence of Vittaforma corneae strain ATCC 50505.</title>
        <authorList>
            <consortium name="The Broad Institute Genome Sequencing Platform"/>
            <person name="Cuomo C."/>
            <person name="Didier E."/>
            <person name="Bowers L."/>
            <person name="Young S.K."/>
            <person name="Zeng Q."/>
            <person name="Gargeya S."/>
            <person name="Fitzgerald M."/>
            <person name="Haas B."/>
            <person name="Abouelleil A."/>
            <person name="Alvarado L."/>
            <person name="Arachchi H.M."/>
            <person name="Berlin A."/>
            <person name="Chapman S.B."/>
            <person name="Gearin G."/>
            <person name="Goldberg J."/>
            <person name="Griggs A."/>
            <person name="Gujja S."/>
            <person name="Hansen M."/>
            <person name="Heiman D."/>
            <person name="Howarth C."/>
            <person name="Larimer J."/>
            <person name="Lui A."/>
            <person name="MacDonald P.J.P."/>
            <person name="McCowen C."/>
            <person name="Montmayeur A."/>
            <person name="Murphy C."/>
            <person name="Neiman D."/>
            <person name="Pearson M."/>
            <person name="Priest M."/>
            <person name="Roberts A."/>
            <person name="Saif S."/>
            <person name="Shea T."/>
            <person name="Sisk P."/>
            <person name="Stolte C."/>
            <person name="Sykes S."/>
            <person name="Wortman J."/>
            <person name="Nusbaum C."/>
            <person name="Birren B."/>
        </authorList>
    </citation>
    <scope>NUCLEOTIDE SEQUENCE [LARGE SCALE GENOMIC DNA]</scope>
    <source>
        <strain evidence="2">ATCC 50505</strain>
    </source>
</reference>
<dbReference type="Proteomes" id="UP000011082">
    <property type="component" value="Unassembled WGS sequence"/>
</dbReference>
<dbReference type="AlphaFoldDB" id="L2GQE3"/>
<dbReference type="PANTHER" id="PTHR45703">
    <property type="entry name" value="DYNEIN HEAVY CHAIN"/>
    <property type="match status" value="1"/>
</dbReference>
<dbReference type="STRING" id="993615.L2GQE3"/>